<evidence type="ECO:0000256" key="1">
    <source>
        <dbReference type="SAM" id="MobiDB-lite"/>
    </source>
</evidence>
<keyword evidence="5" id="KW-1185">Reference proteome</keyword>
<name>A0A345I172_9ACTN</name>
<evidence type="ECO:0008006" key="6">
    <source>
        <dbReference type="Google" id="ProtNLM"/>
    </source>
</evidence>
<feature type="region of interest" description="Disordered" evidence="1">
    <location>
        <begin position="29"/>
        <end position="120"/>
    </location>
</feature>
<feature type="compositionally biased region" description="Basic and acidic residues" evidence="1">
    <location>
        <begin position="46"/>
        <end position="75"/>
    </location>
</feature>
<feature type="chain" id="PRO_5039515724" description="LPXTG cell wall anchor domain-containing protein" evidence="3">
    <location>
        <begin position="30"/>
        <end position="150"/>
    </location>
</feature>
<evidence type="ECO:0000313" key="5">
    <source>
        <dbReference type="Proteomes" id="UP000253868"/>
    </source>
</evidence>
<dbReference type="Proteomes" id="UP000253868">
    <property type="component" value="Chromosome"/>
</dbReference>
<feature type="compositionally biased region" description="Basic and acidic residues" evidence="1">
    <location>
        <begin position="84"/>
        <end position="98"/>
    </location>
</feature>
<organism evidence="4 5">
    <name type="scientific">Streptomyces paludis</name>
    <dbReference type="NCBI Taxonomy" id="2282738"/>
    <lineage>
        <taxon>Bacteria</taxon>
        <taxon>Bacillati</taxon>
        <taxon>Actinomycetota</taxon>
        <taxon>Actinomycetes</taxon>
        <taxon>Kitasatosporales</taxon>
        <taxon>Streptomycetaceae</taxon>
        <taxon>Streptomyces</taxon>
    </lineage>
</organism>
<sequence>MSRHYRLHFAVLTALTAGALLVPAAAAVASDGSGPATGASAVPKESVPDKERLAEKEKAAADQRAKEPADQRTFPKEIATGEIPPEKARQIAAEKARADGVWPRGSVAAGEAPAGSTGTAALAGSAAGTLLLAGAGTFVLRRRSSQRPTA</sequence>
<keyword evidence="3" id="KW-0732">Signal</keyword>
<protein>
    <recommendedName>
        <fullName evidence="6">LPXTG cell wall anchor domain-containing protein</fullName>
    </recommendedName>
</protein>
<dbReference type="KEGG" id="spad:DVK44_17770"/>
<feature type="transmembrane region" description="Helical" evidence="2">
    <location>
        <begin position="120"/>
        <end position="140"/>
    </location>
</feature>
<accession>A0A345I172</accession>
<reference evidence="5" key="1">
    <citation type="submission" date="2018-07" db="EMBL/GenBank/DDBJ databases">
        <authorList>
            <person name="Zhao J."/>
        </authorList>
    </citation>
    <scope>NUCLEOTIDE SEQUENCE [LARGE SCALE GENOMIC DNA]</scope>
    <source>
        <strain evidence="5">GSSD-12</strain>
    </source>
</reference>
<keyword evidence="2" id="KW-1133">Transmembrane helix</keyword>
<dbReference type="AlphaFoldDB" id="A0A345I172"/>
<gene>
    <name evidence="4" type="ORF">DVK44_17770</name>
</gene>
<dbReference type="RefSeq" id="WP_114665232.1">
    <property type="nucleotide sequence ID" value="NZ_CP031194.1"/>
</dbReference>
<evidence type="ECO:0000313" key="4">
    <source>
        <dbReference type="EMBL" id="AXG82696.1"/>
    </source>
</evidence>
<feature type="signal peptide" evidence="3">
    <location>
        <begin position="1"/>
        <end position="29"/>
    </location>
</feature>
<evidence type="ECO:0000256" key="2">
    <source>
        <dbReference type="SAM" id="Phobius"/>
    </source>
</evidence>
<keyword evidence="2" id="KW-0472">Membrane</keyword>
<evidence type="ECO:0000256" key="3">
    <source>
        <dbReference type="SAM" id="SignalP"/>
    </source>
</evidence>
<proteinExistence type="predicted"/>
<dbReference type="EMBL" id="CP031194">
    <property type="protein sequence ID" value="AXG82696.1"/>
    <property type="molecule type" value="Genomic_DNA"/>
</dbReference>
<keyword evidence="2" id="KW-0812">Transmembrane</keyword>